<feature type="chain" id="PRO_5037523540" evidence="4">
    <location>
        <begin position="20"/>
        <end position="190"/>
    </location>
</feature>
<sequence length="190" mass="21605">MKFKTLLNAAVLFIGLGLAAYSQLNKGSQSEQVTVVPQSAETREFERWQLKEGSIYDGDTLRVVRGDEELKIRFCGIDAPERDQEFGIESRDYLRSLVDMGNGELMIVPIEKDRYGRTVAEVYVPDRKTSAINLNLEMVRAGYAWHYAQYSDTCTMRDQLIAAEGMAKQEKAGIWTGNPQPPWEFRKANK</sequence>
<reference evidence="6" key="1">
    <citation type="journal article" date="2021" name="Antonie Van Leeuwenhoek">
        <title>Draft genome and description of Waterburya agarophytonicola gen. nov. sp. nov. (Pleurocapsales, Cyanobacteria): a seaweed symbiont.</title>
        <authorList>
            <person name="Bonthond G."/>
            <person name="Shalygin S."/>
            <person name="Bayer T."/>
            <person name="Weinberger F."/>
        </authorList>
    </citation>
    <scope>NUCLEOTIDE SEQUENCE</scope>
    <source>
        <strain evidence="6">KI4</strain>
    </source>
</reference>
<dbReference type="InterPro" id="IPR002071">
    <property type="entry name" value="Thermonucl_AS"/>
</dbReference>
<feature type="signal peptide" evidence="4">
    <location>
        <begin position="1"/>
        <end position="19"/>
    </location>
</feature>
<name>A0A964FHM5_9CYAN</name>
<dbReference type="PROSITE" id="PS01284">
    <property type="entry name" value="TNASE_2"/>
    <property type="match status" value="1"/>
</dbReference>
<evidence type="ECO:0000256" key="1">
    <source>
        <dbReference type="ARBA" id="ARBA00022722"/>
    </source>
</evidence>
<organism evidence="6 7">
    <name type="scientific">Waterburya agarophytonicola KI4</name>
    <dbReference type="NCBI Taxonomy" id="2874699"/>
    <lineage>
        <taxon>Bacteria</taxon>
        <taxon>Bacillati</taxon>
        <taxon>Cyanobacteriota</taxon>
        <taxon>Cyanophyceae</taxon>
        <taxon>Pleurocapsales</taxon>
        <taxon>Hyellaceae</taxon>
        <taxon>Waterburya</taxon>
        <taxon>Waterburya agarophytonicola</taxon>
    </lineage>
</organism>
<gene>
    <name evidence="6" type="ORF">I4641_19665</name>
</gene>
<keyword evidence="2" id="KW-0255">Endonuclease</keyword>
<dbReference type="PROSITE" id="PS50830">
    <property type="entry name" value="TNASE_3"/>
    <property type="match status" value="1"/>
</dbReference>
<keyword evidence="7" id="KW-1185">Reference proteome</keyword>
<dbReference type="InterPro" id="IPR035437">
    <property type="entry name" value="SNase_OB-fold_sf"/>
</dbReference>
<dbReference type="EMBL" id="JADWDC010000071">
    <property type="protein sequence ID" value="MCC0179187.1"/>
    <property type="molecule type" value="Genomic_DNA"/>
</dbReference>
<dbReference type="PANTHER" id="PTHR12302">
    <property type="entry name" value="EBNA2 BINDING PROTEIN P100"/>
    <property type="match status" value="1"/>
</dbReference>
<protein>
    <submittedName>
        <fullName evidence="6">Thermonuclease family protein</fullName>
    </submittedName>
</protein>
<evidence type="ECO:0000256" key="3">
    <source>
        <dbReference type="ARBA" id="ARBA00022801"/>
    </source>
</evidence>
<accession>A0A964FHM5</accession>
<dbReference type="GO" id="GO:0016787">
    <property type="term" value="F:hydrolase activity"/>
    <property type="evidence" value="ECO:0007669"/>
    <property type="project" value="UniProtKB-KW"/>
</dbReference>
<dbReference type="SMART" id="SM00318">
    <property type="entry name" value="SNc"/>
    <property type="match status" value="1"/>
</dbReference>
<dbReference type="InterPro" id="IPR016071">
    <property type="entry name" value="Staphylococal_nuclease_OB-fold"/>
</dbReference>
<proteinExistence type="predicted"/>
<evidence type="ECO:0000259" key="5">
    <source>
        <dbReference type="PROSITE" id="PS50830"/>
    </source>
</evidence>
<comment type="caution">
    <text evidence="6">The sequence shown here is derived from an EMBL/GenBank/DDBJ whole genome shotgun (WGS) entry which is preliminary data.</text>
</comment>
<keyword evidence="4" id="KW-0732">Signal</keyword>
<dbReference type="Pfam" id="PF00565">
    <property type="entry name" value="SNase"/>
    <property type="match status" value="1"/>
</dbReference>
<dbReference type="Gene3D" id="2.40.50.90">
    <property type="match status" value="1"/>
</dbReference>
<dbReference type="PANTHER" id="PTHR12302:SF3">
    <property type="entry name" value="SERINE_THREONINE-PROTEIN KINASE 31"/>
    <property type="match status" value="1"/>
</dbReference>
<dbReference type="AlphaFoldDB" id="A0A964FHM5"/>
<dbReference type="GO" id="GO:0003676">
    <property type="term" value="F:nucleic acid binding"/>
    <property type="evidence" value="ECO:0007669"/>
    <property type="project" value="InterPro"/>
</dbReference>
<dbReference type="Proteomes" id="UP000729733">
    <property type="component" value="Unassembled WGS sequence"/>
</dbReference>
<feature type="domain" description="TNase-like" evidence="5">
    <location>
        <begin position="55"/>
        <end position="177"/>
    </location>
</feature>
<dbReference type="GO" id="GO:0004519">
    <property type="term" value="F:endonuclease activity"/>
    <property type="evidence" value="ECO:0007669"/>
    <property type="project" value="UniProtKB-KW"/>
</dbReference>
<evidence type="ECO:0000256" key="4">
    <source>
        <dbReference type="SAM" id="SignalP"/>
    </source>
</evidence>
<evidence type="ECO:0000256" key="2">
    <source>
        <dbReference type="ARBA" id="ARBA00022759"/>
    </source>
</evidence>
<keyword evidence="1" id="KW-0540">Nuclease</keyword>
<evidence type="ECO:0000313" key="7">
    <source>
        <dbReference type="Proteomes" id="UP000729733"/>
    </source>
</evidence>
<keyword evidence="3" id="KW-0378">Hydrolase</keyword>
<dbReference type="SUPFAM" id="SSF50199">
    <property type="entry name" value="Staphylococcal nuclease"/>
    <property type="match status" value="1"/>
</dbReference>
<evidence type="ECO:0000313" key="6">
    <source>
        <dbReference type="EMBL" id="MCC0179187.1"/>
    </source>
</evidence>